<gene>
    <name evidence="1" type="ORF">FKW44_013212</name>
</gene>
<dbReference type="Proteomes" id="UP000595437">
    <property type="component" value="Chromosome 8"/>
</dbReference>
<protein>
    <recommendedName>
        <fullName evidence="3">Reverse transcriptase domain-containing protein</fullName>
    </recommendedName>
</protein>
<accession>A0A7T8HL40</accession>
<evidence type="ECO:0008006" key="3">
    <source>
        <dbReference type="Google" id="ProtNLM"/>
    </source>
</evidence>
<evidence type="ECO:0000313" key="1">
    <source>
        <dbReference type="EMBL" id="QQP51766.1"/>
    </source>
</evidence>
<reference evidence="2" key="1">
    <citation type="submission" date="2021-01" db="EMBL/GenBank/DDBJ databases">
        <title>Caligus Genome Assembly.</title>
        <authorList>
            <person name="Gallardo-Escarate C."/>
        </authorList>
    </citation>
    <scope>NUCLEOTIDE SEQUENCE [LARGE SCALE GENOMIC DNA]</scope>
</reference>
<dbReference type="AlphaFoldDB" id="A0A7T8HL40"/>
<keyword evidence="2" id="KW-1185">Reference proteome</keyword>
<name>A0A7T8HL40_CALRO</name>
<evidence type="ECO:0000313" key="2">
    <source>
        <dbReference type="Proteomes" id="UP000595437"/>
    </source>
</evidence>
<feature type="non-terminal residue" evidence="1">
    <location>
        <position position="50"/>
    </location>
</feature>
<dbReference type="EMBL" id="CP045897">
    <property type="protein sequence ID" value="QQP51766.1"/>
    <property type="molecule type" value="Genomic_DNA"/>
</dbReference>
<organism evidence="1 2">
    <name type="scientific">Caligus rogercresseyi</name>
    <name type="common">Sea louse</name>
    <dbReference type="NCBI Taxonomy" id="217165"/>
    <lineage>
        <taxon>Eukaryota</taxon>
        <taxon>Metazoa</taxon>
        <taxon>Ecdysozoa</taxon>
        <taxon>Arthropoda</taxon>
        <taxon>Crustacea</taxon>
        <taxon>Multicrustacea</taxon>
        <taxon>Hexanauplia</taxon>
        <taxon>Copepoda</taxon>
        <taxon>Siphonostomatoida</taxon>
        <taxon>Caligidae</taxon>
        <taxon>Caligus</taxon>
    </lineage>
</organism>
<dbReference type="OrthoDB" id="410104at2759"/>
<proteinExistence type="predicted"/>
<sequence>MYSNKIFVAILAIDIKEAFDTLHHRCILRYIKRILHHASYSVLALFSMEL</sequence>